<dbReference type="PANTHER" id="PTHR30069">
    <property type="entry name" value="TONB-DEPENDENT OUTER MEMBRANE RECEPTOR"/>
    <property type="match status" value="1"/>
</dbReference>
<evidence type="ECO:0000256" key="5">
    <source>
        <dbReference type="ARBA" id="ARBA00023077"/>
    </source>
</evidence>
<keyword evidence="6" id="KW-0472">Membrane</keyword>
<dbReference type="GO" id="GO:0015889">
    <property type="term" value="P:cobalamin transport"/>
    <property type="evidence" value="ECO:0007669"/>
    <property type="project" value="TreeGrafter"/>
</dbReference>
<keyword evidence="5" id="KW-0798">TonB box</keyword>
<evidence type="ECO:0000256" key="1">
    <source>
        <dbReference type="ARBA" id="ARBA00004571"/>
    </source>
</evidence>
<name>X0RVX4_9ZZZZ</name>
<dbReference type="Gene3D" id="2.40.170.20">
    <property type="entry name" value="TonB-dependent receptor, beta-barrel domain"/>
    <property type="match status" value="1"/>
</dbReference>
<evidence type="ECO:0000256" key="2">
    <source>
        <dbReference type="ARBA" id="ARBA00022448"/>
    </source>
</evidence>
<keyword evidence="3" id="KW-0812">Transmembrane</keyword>
<dbReference type="SUPFAM" id="SSF56935">
    <property type="entry name" value="Porins"/>
    <property type="match status" value="1"/>
</dbReference>
<dbReference type="GO" id="GO:0009279">
    <property type="term" value="C:cell outer membrane"/>
    <property type="evidence" value="ECO:0007669"/>
    <property type="project" value="UniProtKB-SubCell"/>
</dbReference>
<feature type="domain" description="TonB-dependent receptor-like beta-barrel" evidence="8">
    <location>
        <begin position="2"/>
        <end position="117"/>
    </location>
</feature>
<proteinExistence type="predicted"/>
<evidence type="ECO:0000313" key="9">
    <source>
        <dbReference type="EMBL" id="GAF72954.1"/>
    </source>
</evidence>
<evidence type="ECO:0000256" key="6">
    <source>
        <dbReference type="ARBA" id="ARBA00023136"/>
    </source>
</evidence>
<dbReference type="InterPro" id="IPR000531">
    <property type="entry name" value="Beta-barrel_TonB"/>
</dbReference>
<dbReference type="AlphaFoldDB" id="X0RVX4"/>
<evidence type="ECO:0000256" key="3">
    <source>
        <dbReference type="ARBA" id="ARBA00022692"/>
    </source>
</evidence>
<dbReference type="Pfam" id="PF00593">
    <property type="entry name" value="TonB_dep_Rec_b-barrel"/>
    <property type="match status" value="1"/>
</dbReference>
<evidence type="ECO:0000256" key="4">
    <source>
        <dbReference type="ARBA" id="ARBA00022729"/>
    </source>
</evidence>
<sequence length="143" mass="16254">MNIGKAESKGTEILIQARPFDDMSFNATYTRTEAKDKDTDADLLRRPKQKFSANLNYNFQKKANINLTFIRIGEQDDMDFSAWPSTRLTLPGYSLLNAAVSFNFTSSFQIFCRLDNILNKEYEMIKGYGTPGFSIYGGVNFSL</sequence>
<dbReference type="InterPro" id="IPR036942">
    <property type="entry name" value="Beta-barrel_TonB_sf"/>
</dbReference>
<gene>
    <name evidence="9" type="ORF">S01H1_02951</name>
</gene>
<dbReference type="InterPro" id="IPR039426">
    <property type="entry name" value="TonB-dep_rcpt-like"/>
</dbReference>
<dbReference type="PROSITE" id="PS52016">
    <property type="entry name" value="TONB_DEPENDENT_REC_3"/>
    <property type="match status" value="1"/>
</dbReference>
<organism evidence="9">
    <name type="scientific">marine sediment metagenome</name>
    <dbReference type="NCBI Taxonomy" id="412755"/>
    <lineage>
        <taxon>unclassified sequences</taxon>
        <taxon>metagenomes</taxon>
        <taxon>ecological metagenomes</taxon>
    </lineage>
</organism>
<reference evidence="9" key="1">
    <citation type="journal article" date="2014" name="Front. Microbiol.">
        <title>High frequency of phylogenetically diverse reductive dehalogenase-homologous genes in deep subseafloor sedimentary metagenomes.</title>
        <authorList>
            <person name="Kawai M."/>
            <person name="Futagami T."/>
            <person name="Toyoda A."/>
            <person name="Takaki Y."/>
            <person name="Nishi S."/>
            <person name="Hori S."/>
            <person name="Arai W."/>
            <person name="Tsubouchi T."/>
            <person name="Morono Y."/>
            <person name="Uchiyama I."/>
            <person name="Ito T."/>
            <person name="Fujiyama A."/>
            <person name="Inagaki F."/>
            <person name="Takami H."/>
        </authorList>
    </citation>
    <scope>NUCLEOTIDE SEQUENCE</scope>
    <source>
        <strain evidence="9">Expedition CK06-06</strain>
    </source>
</reference>
<comment type="caution">
    <text evidence="9">The sequence shown here is derived from an EMBL/GenBank/DDBJ whole genome shotgun (WGS) entry which is preliminary data.</text>
</comment>
<dbReference type="EMBL" id="BARS01001522">
    <property type="protein sequence ID" value="GAF72954.1"/>
    <property type="molecule type" value="Genomic_DNA"/>
</dbReference>
<comment type="subcellular location">
    <subcellularLocation>
        <location evidence="1">Cell outer membrane</location>
        <topology evidence="1">Multi-pass membrane protein</topology>
    </subcellularLocation>
</comment>
<keyword evidence="4" id="KW-0732">Signal</keyword>
<evidence type="ECO:0000259" key="8">
    <source>
        <dbReference type="Pfam" id="PF00593"/>
    </source>
</evidence>
<accession>X0RVX4</accession>
<evidence type="ECO:0000256" key="7">
    <source>
        <dbReference type="ARBA" id="ARBA00023237"/>
    </source>
</evidence>
<protein>
    <recommendedName>
        <fullName evidence="8">TonB-dependent receptor-like beta-barrel domain-containing protein</fullName>
    </recommendedName>
</protein>
<dbReference type="PANTHER" id="PTHR30069:SF53">
    <property type="entry name" value="COLICIN I RECEPTOR-RELATED"/>
    <property type="match status" value="1"/>
</dbReference>
<keyword evidence="7" id="KW-0998">Cell outer membrane</keyword>
<keyword evidence="2" id="KW-0813">Transport</keyword>